<dbReference type="InterPro" id="IPR002347">
    <property type="entry name" value="SDR_fam"/>
</dbReference>
<evidence type="ECO:0000313" key="4">
    <source>
        <dbReference type="EMBL" id="GAA3905024.1"/>
    </source>
</evidence>
<name>A0ABP7LRZ1_9ACTN</name>
<evidence type="ECO:0000313" key="5">
    <source>
        <dbReference type="Proteomes" id="UP001501563"/>
    </source>
</evidence>
<organism evidence="4 5">
    <name type="scientific">Streptomyces lannensis</name>
    <dbReference type="NCBI Taxonomy" id="766498"/>
    <lineage>
        <taxon>Bacteria</taxon>
        <taxon>Bacillati</taxon>
        <taxon>Actinomycetota</taxon>
        <taxon>Actinomycetes</taxon>
        <taxon>Kitasatosporales</taxon>
        <taxon>Streptomycetaceae</taxon>
        <taxon>Streptomyces</taxon>
    </lineage>
</organism>
<dbReference type="SUPFAM" id="SSF51735">
    <property type="entry name" value="NAD(P)-binding Rossmann-fold domains"/>
    <property type="match status" value="1"/>
</dbReference>
<dbReference type="PANTHER" id="PTHR43976">
    <property type="entry name" value="SHORT CHAIN DEHYDROGENASE"/>
    <property type="match status" value="1"/>
</dbReference>
<accession>A0ABP7LRZ1</accession>
<dbReference type="InterPro" id="IPR036291">
    <property type="entry name" value="NAD(P)-bd_dom_sf"/>
</dbReference>
<evidence type="ECO:0000256" key="1">
    <source>
        <dbReference type="ARBA" id="ARBA00006484"/>
    </source>
</evidence>
<proteinExistence type="inferred from homology"/>
<dbReference type="PANTHER" id="PTHR43976:SF16">
    <property type="entry name" value="SHORT-CHAIN DEHYDROGENASE_REDUCTASE FAMILY PROTEIN"/>
    <property type="match status" value="1"/>
</dbReference>
<reference evidence="5" key="1">
    <citation type="journal article" date="2019" name="Int. J. Syst. Evol. Microbiol.">
        <title>The Global Catalogue of Microorganisms (GCM) 10K type strain sequencing project: providing services to taxonomists for standard genome sequencing and annotation.</title>
        <authorList>
            <consortium name="The Broad Institute Genomics Platform"/>
            <consortium name="The Broad Institute Genome Sequencing Center for Infectious Disease"/>
            <person name="Wu L."/>
            <person name="Ma J."/>
        </authorList>
    </citation>
    <scope>NUCLEOTIDE SEQUENCE [LARGE SCALE GENOMIC DNA]</scope>
    <source>
        <strain evidence="5">JCM 16578</strain>
    </source>
</reference>
<sequence>MCTDPTLRRLDPLSGVKSPVSRVIDHLGQKLALEPRKRFAKDAVLIVEGTLLPTRAARSTDRVKARPEADPAIRSRDTSADRPDKSRQDPPRRSPGAAGWTRDGRATGIRRCGSACDLGGNRRHAERPRQGTHTLFVGTAGPLQAPSIRVRSKQHESRITVVNMTHKSQSPTWLITGATSGIGRELTAQALEAGENVAALSRSTASLKDLQAAHPDRLLLIDTDVRDQAAVTTAVEQAVDRFGRIDVVANNAGFGLFGAVEEATDEQARAIFDTNVFGVLNVLRATLPVLRAQRSGHVFQGSSLYGQSAHPGVGLLAATKYAVEGLSDALVDELAPLGIKVTMVQPGPTATAFLDNLDLAAVVPDYDQTVREVQKSIGELPASAFASPARIAAGIRTAAASDTPPLRLALGASGADAMRNALTARLADLDTWAETTRAVDA</sequence>
<dbReference type="CDD" id="cd05374">
    <property type="entry name" value="17beta-HSD-like_SDR_c"/>
    <property type="match status" value="1"/>
</dbReference>
<dbReference type="InterPro" id="IPR051911">
    <property type="entry name" value="SDR_oxidoreductase"/>
</dbReference>
<evidence type="ECO:0000256" key="3">
    <source>
        <dbReference type="SAM" id="MobiDB-lite"/>
    </source>
</evidence>
<dbReference type="Proteomes" id="UP001501563">
    <property type="component" value="Unassembled WGS sequence"/>
</dbReference>
<evidence type="ECO:0000256" key="2">
    <source>
        <dbReference type="ARBA" id="ARBA00023002"/>
    </source>
</evidence>
<feature type="compositionally biased region" description="Basic and acidic residues" evidence="3">
    <location>
        <begin position="58"/>
        <end position="92"/>
    </location>
</feature>
<comment type="similarity">
    <text evidence="1">Belongs to the short-chain dehydrogenases/reductases (SDR) family.</text>
</comment>
<gene>
    <name evidence="4" type="ORF">GCM10022207_87980</name>
</gene>
<comment type="caution">
    <text evidence="4">The sequence shown here is derived from an EMBL/GenBank/DDBJ whole genome shotgun (WGS) entry which is preliminary data.</text>
</comment>
<dbReference type="EMBL" id="BAAAZA010000058">
    <property type="protein sequence ID" value="GAA3905024.1"/>
    <property type="molecule type" value="Genomic_DNA"/>
</dbReference>
<dbReference type="Pfam" id="PF00106">
    <property type="entry name" value="adh_short"/>
    <property type="match status" value="1"/>
</dbReference>
<feature type="region of interest" description="Disordered" evidence="3">
    <location>
        <begin position="57"/>
        <end position="106"/>
    </location>
</feature>
<keyword evidence="2" id="KW-0560">Oxidoreductase</keyword>
<dbReference type="PRINTS" id="PR00081">
    <property type="entry name" value="GDHRDH"/>
</dbReference>
<dbReference type="Gene3D" id="3.40.50.720">
    <property type="entry name" value="NAD(P)-binding Rossmann-like Domain"/>
    <property type="match status" value="1"/>
</dbReference>
<keyword evidence="5" id="KW-1185">Reference proteome</keyword>
<protein>
    <submittedName>
        <fullName evidence="4">Uncharacterized protein</fullName>
    </submittedName>
</protein>